<reference evidence="2" key="2">
    <citation type="submission" date="2014-06" db="EMBL/GenBank/DDBJ databases">
        <authorList>
            <person name="Genoscope - CEA"/>
        </authorList>
    </citation>
    <scope>NUCLEOTIDE SEQUENCE</scope>
</reference>
<dbReference type="SMR" id="A0A078JN29"/>
<protein>
    <submittedName>
        <fullName evidence="1">(rape) hypothetical protein</fullName>
    </submittedName>
    <submittedName>
        <fullName evidence="2">BnaAnng28730D protein</fullName>
    </submittedName>
</protein>
<reference evidence="2 3" key="1">
    <citation type="journal article" date="2014" name="Science">
        <title>Plant genetics. Early allopolyploid evolution in the post-Neolithic Brassica napus oilseed genome.</title>
        <authorList>
            <person name="Chalhoub B."/>
            <person name="Denoeud F."/>
            <person name="Liu S."/>
            <person name="Parkin I.A."/>
            <person name="Tang H."/>
            <person name="Wang X."/>
            <person name="Chiquet J."/>
            <person name="Belcram H."/>
            <person name="Tong C."/>
            <person name="Samans B."/>
            <person name="Correa M."/>
            <person name="Da Silva C."/>
            <person name="Just J."/>
            <person name="Falentin C."/>
            <person name="Koh C.S."/>
            <person name="Le Clainche I."/>
            <person name="Bernard M."/>
            <person name="Bento P."/>
            <person name="Noel B."/>
            <person name="Labadie K."/>
            <person name="Alberti A."/>
            <person name="Charles M."/>
            <person name="Arnaud D."/>
            <person name="Guo H."/>
            <person name="Daviaud C."/>
            <person name="Alamery S."/>
            <person name="Jabbari K."/>
            <person name="Zhao M."/>
            <person name="Edger P.P."/>
            <person name="Chelaifa H."/>
            <person name="Tack D."/>
            <person name="Lassalle G."/>
            <person name="Mestiri I."/>
            <person name="Schnel N."/>
            <person name="Le Paslier M.C."/>
            <person name="Fan G."/>
            <person name="Renault V."/>
            <person name="Bayer P.E."/>
            <person name="Golicz A.A."/>
            <person name="Manoli S."/>
            <person name="Lee T.H."/>
            <person name="Thi V.H."/>
            <person name="Chalabi S."/>
            <person name="Hu Q."/>
            <person name="Fan C."/>
            <person name="Tollenaere R."/>
            <person name="Lu Y."/>
            <person name="Battail C."/>
            <person name="Shen J."/>
            <person name="Sidebottom C.H."/>
            <person name="Wang X."/>
            <person name="Canaguier A."/>
            <person name="Chauveau A."/>
            <person name="Berard A."/>
            <person name="Deniot G."/>
            <person name="Guan M."/>
            <person name="Liu Z."/>
            <person name="Sun F."/>
            <person name="Lim Y.P."/>
            <person name="Lyons E."/>
            <person name="Town C.D."/>
            <person name="Bancroft I."/>
            <person name="Wang X."/>
            <person name="Meng J."/>
            <person name="Ma J."/>
            <person name="Pires J.C."/>
            <person name="King G.J."/>
            <person name="Brunel D."/>
            <person name="Delourme R."/>
            <person name="Renard M."/>
            <person name="Aury J.M."/>
            <person name="Adams K.L."/>
            <person name="Batley J."/>
            <person name="Snowdon R.J."/>
            <person name="Tost J."/>
            <person name="Edwards D."/>
            <person name="Zhou Y."/>
            <person name="Hua W."/>
            <person name="Sharpe A.G."/>
            <person name="Paterson A.H."/>
            <person name="Guan C."/>
            <person name="Wincker P."/>
        </authorList>
    </citation>
    <scope>NUCLEOTIDE SEQUENCE [LARGE SCALE GENOMIC DNA]</scope>
    <source>
        <strain evidence="3">cv. Darmor-bzh</strain>
    </source>
</reference>
<organism evidence="2 3">
    <name type="scientific">Brassica napus</name>
    <name type="common">Rape</name>
    <dbReference type="NCBI Taxonomy" id="3708"/>
    <lineage>
        <taxon>Eukaryota</taxon>
        <taxon>Viridiplantae</taxon>
        <taxon>Streptophyta</taxon>
        <taxon>Embryophyta</taxon>
        <taxon>Tracheophyta</taxon>
        <taxon>Spermatophyta</taxon>
        <taxon>Magnoliopsida</taxon>
        <taxon>eudicotyledons</taxon>
        <taxon>Gunneridae</taxon>
        <taxon>Pentapetalae</taxon>
        <taxon>rosids</taxon>
        <taxon>malvids</taxon>
        <taxon>Brassicales</taxon>
        <taxon>Brassicaceae</taxon>
        <taxon>Brassiceae</taxon>
        <taxon>Brassica</taxon>
    </lineage>
</organism>
<evidence type="ECO:0000313" key="1">
    <source>
        <dbReference type="EMBL" id="CAF2255108.1"/>
    </source>
</evidence>
<evidence type="ECO:0000313" key="3">
    <source>
        <dbReference type="Proteomes" id="UP000028999"/>
    </source>
</evidence>
<dbReference type="Proteomes" id="UP000028999">
    <property type="component" value="Unassembled WGS sequence"/>
</dbReference>
<gene>
    <name evidence="2" type="primary">BnaAnng28730D</name>
    <name evidence="1" type="ORF">DARMORV10_A08P27900.1</name>
    <name evidence="2" type="ORF">GSBRNA2T00081002001</name>
</gene>
<keyword evidence="3" id="KW-1185">Reference proteome</keyword>
<dbReference type="AlphaFoldDB" id="A0A078JN29"/>
<sequence>MFWRNLLTRVSKWFDSAKKMVKESLSSAYAKLRAFVAAIIAKLRYFFVSAFLKLRGFVAAIVARVHNFFVTTIANIRNFFSVVGKLYNLVPKLFSLIVDFKNIFDSGVALRLKLLLVLKIFDKLFDLGHIFGVMLHQH</sequence>
<dbReference type="EMBL" id="HG994362">
    <property type="protein sequence ID" value="CAF2255108.1"/>
    <property type="molecule type" value="Genomic_DNA"/>
</dbReference>
<dbReference type="EMBL" id="LK038246">
    <property type="protein sequence ID" value="CDY68908.1"/>
    <property type="molecule type" value="Genomic_DNA"/>
</dbReference>
<dbReference type="Gramene" id="CDY68908">
    <property type="protein sequence ID" value="CDY68908"/>
    <property type="gene ID" value="GSBRNA2T00081002001"/>
</dbReference>
<accession>A0A078JN29</accession>
<evidence type="ECO:0000313" key="2">
    <source>
        <dbReference type="EMBL" id="CDY68908.1"/>
    </source>
</evidence>
<name>A0A078JN29_BRANA</name>
<dbReference type="OMA" id="GHIFGVM"/>
<reference evidence="1" key="3">
    <citation type="submission" date="2021-01" db="EMBL/GenBank/DDBJ databases">
        <authorList>
            <consortium name="Genoscope - CEA"/>
            <person name="William W."/>
        </authorList>
    </citation>
    <scope>NUCLEOTIDE SEQUENCE</scope>
</reference>
<dbReference type="Proteomes" id="UP001295469">
    <property type="component" value="Chromosome A08"/>
</dbReference>
<dbReference type="PaxDb" id="3708-A0A078JN29"/>
<proteinExistence type="predicted"/>